<feature type="domain" description="Glycosyl-hydrolase family 116 N-terminal" evidence="4">
    <location>
        <begin position="75"/>
        <end position="383"/>
    </location>
</feature>
<dbReference type="InterPro" id="IPR006775">
    <property type="entry name" value="GH116_catalytic"/>
</dbReference>
<keyword evidence="2" id="KW-0812">Transmembrane</keyword>
<gene>
    <name evidence="5" type="ORF">PYX00_000119</name>
</gene>
<dbReference type="InterPro" id="IPR024462">
    <property type="entry name" value="GH116_N"/>
</dbReference>
<sequence length="825" mass="95361">MSPVSEKTVKYGFQVKLDHQFPEKRSQIIKPRWKQLPHLVLLFFRYLIYSLYIWSKGRRLVMDYFKVQNGKQMYGVPVGGIGCGTIGRGFKGEFCRYQLKPGMYYYKTLYANQFIVTIKNELGETLYQKPLTSSKPPRKVLPTWDWTFNGKDGEYLGLYPRSWTTFHIPEEDIVLTCRQISPVIPHNYKDSSLPAAVFVWDVENNSNSTKLVKITFTFQNGIGDKSDKAAGCFSETFSRISEGQQISGVLIHHELDDMPYTYGVSAIEKENIHVSCLRVWNPLGNGEHLWKLLKTEDSFPPCKDAVSARTKKGQQLACAVSVHSQVPRKSTKVFEFSLVWHMPVIHFGEGKVKYRKYYTKFFGEKSSAACDIASYSLHSYRNWEKEIEKWQNPILTDVGLPAWFKSALFNETYFVSDGGSIWIDLDESVKKILDKNDPRLEYGKFAYLEGHEYRMYNTYDVHFYASFSLAMLWPKLQSVIQKEFSDTVHQENRSRQWHLADGGIGFRKVKNSLPHDLGDPGEEPFQKINAYPIHDVSQWRDLGVKFVLQCYRDYYLTRDIIHLKDMWNSVCILMIRCLKFDRDGDGLIENHNCADQTYDTWIMSGPSAYCGILWLAALQCTCEMAKILSDNSVYEMFSPLLEKAKTAVEEKLWNGRYYNFDCSSRKSTIMSDQLCGLWYIKCCGLENKILPEPNVMKALRMIYEYNVLKFKNGTGGACNGMTPDGKIDIFTLQSEETWTGVVYALSSLMIHQGMVKEGFDTAAGIYNIVYERIGLGYETPEALFEVKSYRSIGYMRPLSIWSMFLAWRMRMDTCQCKRICTDKFP</sequence>
<dbReference type="GO" id="GO:0008422">
    <property type="term" value="F:beta-glucosidase activity"/>
    <property type="evidence" value="ECO:0007669"/>
    <property type="project" value="TreeGrafter"/>
</dbReference>
<evidence type="ECO:0000313" key="5">
    <source>
        <dbReference type="EMBL" id="KAL0278252.1"/>
    </source>
</evidence>
<keyword evidence="1" id="KW-0443">Lipid metabolism</keyword>
<dbReference type="PIRSF" id="PIRSF028944">
    <property type="entry name" value="Beta_gluc_GBA2"/>
    <property type="match status" value="1"/>
</dbReference>
<evidence type="ECO:0000256" key="2">
    <source>
        <dbReference type="SAM" id="Phobius"/>
    </source>
</evidence>
<comment type="function">
    <text evidence="1">Non-lysosomal glucosylceramidase that catalyzes the hydrolysis of glucosylceramide (GlcCer) to free glucose and ceramide.</text>
</comment>
<dbReference type="PANTHER" id="PTHR12654">
    <property type="entry name" value="BILE ACID BETA-GLUCOSIDASE-RELATED"/>
    <property type="match status" value="1"/>
</dbReference>
<keyword evidence="2" id="KW-1133">Transmembrane helix</keyword>
<feature type="transmembrane region" description="Helical" evidence="2">
    <location>
        <begin position="36"/>
        <end position="54"/>
    </location>
</feature>
<dbReference type="GO" id="GO:0016020">
    <property type="term" value="C:membrane"/>
    <property type="evidence" value="ECO:0007669"/>
    <property type="project" value="InterPro"/>
</dbReference>
<keyword evidence="1" id="KW-0378">Hydrolase</keyword>
<organism evidence="5">
    <name type="scientific">Menopon gallinae</name>
    <name type="common">poultry shaft louse</name>
    <dbReference type="NCBI Taxonomy" id="328185"/>
    <lineage>
        <taxon>Eukaryota</taxon>
        <taxon>Metazoa</taxon>
        <taxon>Ecdysozoa</taxon>
        <taxon>Arthropoda</taxon>
        <taxon>Hexapoda</taxon>
        <taxon>Insecta</taxon>
        <taxon>Pterygota</taxon>
        <taxon>Neoptera</taxon>
        <taxon>Paraneoptera</taxon>
        <taxon>Psocodea</taxon>
        <taxon>Troctomorpha</taxon>
        <taxon>Phthiraptera</taxon>
        <taxon>Amblycera</taxon>
        <taxon>Menoponidae</taxon>
        <taxon>Menopon</taxon>
    </lineage>
</organism>
<keyword evidence="1" id="KW-0326">Glycosidase</keyword>
<dbReference type="InterPro" id="IPR008928">
    <property type="entry name" value="6-hairpin_glycosidase_sf"/>
</dbReference>
<dbReference type="InterPro" id="IPR014551">
    <property type="entry name" value="B_Glucosidase_GBA2-typ"/>
</dbReference>
<accession>A0AAW2I836</accession>
<dbReference type="Pfam" id="PF12215">
    <property type="entry name" value="Glyco_hydr_116N"/>
    <property type="match status" value="1"/>
</dbReference>
<protein>
    <recommendedName>
        <fullName evidence="1">Non-lysosomal glucosylceramidase</fullName>
        <shortName evidence="1">NLGase</shortName>
        <ecNumber evidence="1">3.2.1.45</ecNumber>
    </recommendedName>
</protein>
<keyword evidence="1 2" id="KW-0472">Membrane</keyword>
<dbReference type="GO" id="GO:0005975">
    <property type="term" value="P:carbohydrate metabolic process"/>
    <property type="evidence" value="ECO:0007669"/>
    <property type="project" value="InterPro"/>
</dbReference>
<comment type="caution">
    <text evidence="5">The sequence shown here is derived from an EMBL/GenBank/DDBJ whole genome shotgun (WGS) entry which is preliminary data.</text>
</comment>
<comment type="similarity">
    <text evidence="1">Belongs to the non-lysosomal glucosylceramidase family.</text>
</comment>
<proteinExistence type="inferred from homology"/>
<evidence type="ECO:0000259" key="4">
    <source>
        <dbReference type="Pfam" id="PF12215"/>
    </source>
</evidence>
<dbReference type="InterPro" id="IPR052566">
    <property type="entry name" value="Non-lysos_glucosylceramidase"/>
</dbReference>
<name>A0AAW2I836_9NEOP</name>
<dbReference type="EC" id="3.2.1.45" evidence="1"/>
<dbReference type="InterPro" id="IPR012341">
    <property type="entry name" value="6hp_glycosidase-like_sf"/>
</dbReference>
<dbReference type="PANTHER" id="PTHR12654:SF0">
    <property type="entry name" value="NON-LYSOSOMAL GLUCOSYLCERAMIDASE"/>
    <property type="match status" value="1"/>
</dbReference>
<feature type="domain" description="Glycosyl-hydrolase family 116 catalytic region" evidence="3">
    <location>
        <begin position="443"/>
        <end position="803"/>
    </location>
</feature>
<comment type="catalytic activity">
    <reaction evidence="1">
        <text>a beta-D-glucosyl-(1&lt;-&gt;1')-N-acylsphing-4-enine + H2O = an N-acylsphing-4-enine + D-glucose</text>
        <dbReference type="Rhea" id="RHEA:13269"/>
        <dbReference type="ChEBI" id="CHEBI:4167"/>
        <dbReference type="ChEBI" id="CHEBI:15377"/>
        <dbReference type="ChEBI" id="CHEBI:22801"/>
        <dbReference type="ChEBI" id="CHEBI:52639"/>
        <dbReference type="EC" id="3.2.1.45"/>
    </reaction>
</comment>
<evidence type="ECO:0000256" key="1">
    <source>
        <dbReference type="PIRNR" id="PIRNR028944"/>
    </source>
</evidence>
<dbReference type="Gene3D" id="1.50.10.10">
    <property type="match status" value="1"/>
</dbReference>
<dbReference type="AlphaFoldDB" id="A0AAW2I836"/>
<dbReference type="Pfam" id="PF04685">
    <property type="entry name" value="DUF608"/>
    <property type="match status" value="1"/>
</dbReference>
<dbReference type="GO" id="GO:0006680">
    <property type="term" value="P:glucosylceramide catabolic process"/>
    <property type="evidence" value="ECO:0007669"/>
    <property type="project" value="InterPro"/>
</dbReference>
<dbReference type="EMBL" id="JARGDH010000001">
    <property type="protein sequence ID" value="KAL0278252.1"/>
    <property type="molecule type" value="Genomic_DNA"/>
</dbReference>
<dbReference type="SUPFAM" id="SSF48208">
    <property type="entry name" value="Six-hairpin glycosidases"/>
    <property type="match status" value="1"/>
</dbReference>
<dbReference type="GO" id="GO:0004348">
    <property type="term" value="F:glucosylceramidase activity"/>
    <property type="evidence" value="ECO:0007669"/>
    <property type="project" value="UniProtKB-EC"/>
</dbReference>
<evidence type="ECO:0000259" key="3">
    <source>
        <dbReference type="Pfam" id="PF04685"/>
    </source>
</evidence>
<reference evidence="5" key="1">
    <citation type="journal article" date="2024" name="Gigascience">
        <title>Chromosome-level genome of the poultry shaft louse Menopon gallinae provides insight into the host-switching and adaptive evolution of parasitic lice.</title>
        <authorList>
            <person name="Xu Y."/>
            <person name="Ma L."/>
            <person name="Liu S."/>
            <person name="Liang Y."/>
            <person name="Liu Q."/>
            <person name="He Z."/>
            <person name="Tian L."/>
            <person name="Duan Y."/>
            <person name="Cai W."/>
            <person name="Li H."/>
            <person name="Song F."/>
        </authorList>
    </citation>
    <scope>NUCLEOTIDE SEQUENCE</scope>
    <source>
        <strain evidence="5">Cailab_2023a</strain>
    </source>
</reference>